<name>A0A165HWD7_EXIGL</name>
<evidence type="ECO:0008006" key="3">
    <source>
        <dbReference type="Google" id="ProtNLM"/>
    </source>
</evidence>
<evidence type="ECO:0000313" key="1">
    <source>
        <dbReference type="EMBL" id="KZV92553.1"/>
    </source>
</evidence>
<dbReference type="SUPFAM" id="SSF52047">
    <property type="entry name" value="RNI-like"/>
    <property type="match status" value="1"/>
</dbReference>
<proteinExistence type="predicted"/>
<gene>
    <name evidence="1" type="ORF">EXIGLDRAFT_718224</name>
</gene>
<dbReference type="EMBL" id="KV426006">
    <property type="protein sequence ID" value="KZV92553.1"/>
    <property type="molecule type" value="Genomic_DNA"/>
</dbReference>
<sequence>MTSADDCPGEILLDIFDRVVGWDPDTYRRLDPWEPSNCDAHGTRIDTILACTRVCKAWTPFAQLALYRDIHIVAFQVWFRDRYLAEKKAGMHLHRVLQESPLLATYVQTLQISIFWRDAILGLDIDVHEPTANFVALVAVLPNLAHVDLTLDARDYSRELKLFAEADIASLAQSSRVRHLAVHSPMEDVPIDIMHQLLRAFPTIETLALPTNFICKDDPELGDPAWPVGVLPNLRHLRCSERTPRDEAMIPLLRHAPHLRTLVWTEKVDGLEEVRNIPQGIEQLMLHDFCWKVDLSHLTSLKRLEIIGDTTADETILACLRTAPPTLEELGLSTADDLLPPDSELVKEIGNLVRERFPVFSRIYIEDYGLNSGVLGHEALAGIHVALKPASYFTQYKPPYGEMQRRR</sequence>
<accession>A0A165HWD7</accession>
<dbReference type="InterPro" id="IPR032675">
    <property type="entry name" value="LRR_dom_sf"/>
</dbReference>
<reference evidence="1 2" key="1">
    <citation type="journal article" date="2016" name="Mol. Biol. Evol.">
        <title>Comparative Genomics of Early-Diverging Mushroom-Forming Fungi Provides Insights into the Origins of Lignocellulose Decay Capabilities.</title>
        <authorList>
            <person name="Nagy L.G."/>
            <person name="Riley R."/>
            <person name="Tritt A."/>
            <person name="Adam C."/>
            <person name="Daum C."/>
            <person name="Floudas D."/>
            <person name="Sun H."/>
            <person name="Yadav J.S."/>
            <person name="Pangilinan J."/>
            <person name="Larsson K.H."/>
            <person name="Matsuura K."/>
            <person name="Barry K."/>
            <person name="Labutti K."/>
            <person name="Kuo R."/>
            <person name="Ohm R.A."/>
            <person name="Bhattacharya S.S."/>
            <person name="Shirouzu T."/>
            <person name="Yoshinaga Y."/>
            <person name="Martin F.M."/>
            <person name="Grigoriev I.V."/>
            <person name="Hibbett D.S."/>
        </authorList>
    </citation>
    <scope>NUCLEOTIDE SEQUENCE [LARGE SCALE GENOMIC DNA]</scope>
    <source>
        <strain evidence="1 2">HHB12029</strain>
    </source>
</reference>
<dbReference type="InParanoid" id="A0A165HWD7"/>
<dbReference type="Gene3D" id="3.80.10.10">
    <property type="entry name" value="Ribonuclease Inhibitor"/>
    <property type="match status" value="1"/>
</dbReference>
<organism evidence="1 2">
    <name type="scientific">Exidia glandulosa HHB12029</name>
    <dbReference type="NCBI Taxonomy" id="1314781"/>
    <lineage>
        <taxon>Eukaryota</taxon>
        <taxon>Fungi</taxon>
        <taxon>Dikarya</taxon>
        <taxon>Basidiomycota</taxon>
        <taxon>Agaricomycotina</taxon>
        <taxon>Agaricomycetes</taxon>
        <taxon>Auriculariales</taxon>
        <taxon>Exidiaceae</taxon>
        <taxon>Exidia</taxon>
    </lineage>
</organism>
<evidence type="ECO:0000313" key="2">
    <source>
        <dbReference type="Proteomes" id="UP000077266"/>
    </source>
</evidence>
<dbReference type="OrthoDB" id="270763at2759"/>
<keyword evidence="2" id="KW-1185">Reference proteome</keyword>
<dbReference type="AlphaFoldDB" id="A0A165HWD7"/>
<protein>
    <recommendedName>
        <fullName evidence="3">F-box domain-containing protein</fullName>
    </recommendedName>
</protein>
<dbReference type="Proteomes" id="UP000077266">
    <property type="component" value="Unassembled WGS sequence"/>
</dbReference>